<accession>X1U3Y3</accession>
<name>X1U3Y3_9ZZZZ</name>
<gene>
    <name evidence="1" type="ORF">S12H4_35384</name>
</gene>
<organism evidence="1">
    <name type="scientific">marine sediment metagenome</name>
    <dbReference type="NCBI Taxonomy" id="412755"/>
    <lineage>
        <taxon>unclassified sequences</taxon>
        <taxon>metagenomes</taxon>
        <taxon>ecological metagenomes</taxon>
    </lineage>
</organism>
<reference evidence="1" key="1">
    <citation type="journal article" date="2014" name="Front. Microbiol.">
        <title>High frequency of phylogenetically diverse reductive dehalogenase-homologous genes in deep subseafloor sedimentary metagenomes.</title>
        <authorList>
            <person name="Kawai M."/>
            <person name="Futagami T."/>
            <person name="Toyoda A."/>
            <person name="Takaki Y."/>
            <person name="Nishi S."/>
            <person name="Hori S."/>
            <person name="Arai W."/>
            <person name="Tsubouchi T."/>
            <person name="Morono Y."/>
            <person name="Uchiyama I."/>
            <person name="Ito T."/>
            <person name="Fujiyama A."/>
            <person name="Inagaki F."/>
            <person name="Takami H."/>
        </authorList>
    </citation>
    <scope>NUCLEOTIDE SEQUENCE</scope>
    <source>
        <strain evidence="1">Expedition CK06-06</strain>
    </source>
</reference>
<dbReference type="AlphaFoldDB" id="X1U3Y3"/>
<comment type="caution">
    <text evidence="1">The sequence shown here is derived from an EMBL/GenBank/DDBJ whole genome shotgun (WGS) entry which is preliminary data.</text>
</comment>
<protein>
    <submittedName>
        <fullName evidence="1">Uncharacterized protein</fullName>
    </submittedName>
</protein>
<proteinExistence type="predicted"/>
<sequence length="75" mass="8675">MRDKFIKVKLYGLGWDKGAKSVDEAYRELQAELFTKLKGDVRYVAQLKTVEIAICQELDKLHYISDEGEKLLVVQ</sequence>
<evidence type="ECO:0000313" key="1">
    <source>
        <dbReference type="EMBL" id="GAI98346.1"/>
    </source>
</evidence>
<dbReference type="EMBL" id="BARW01021009">
    <property type="protein sequence ID" value="GAI98346.1"/>
    <property type="molecule type" value="Genomic_DNA"/>
</dbReference>